<evidence type="ECO:0000313" key="1">
    <source>
        <dbReference type="EMBL" id="EME77090.1"/>
    </source>
</evidence>
<sequence length="694" mass="75565">MIAQRKANSNPGQNQSTSHRMLLESSILPRNQSMLEDANGLSDDVPPPVLGKLQLLRSVGLDSDCENQAAKNFLRQARRPALCLDGDDENSQGFLVASDKSCVGQRLCEVACGCFKQSKVWVKGGTLLCIGTDPWNAICHRNYMNDMHGADICVLRTRRAVFVVAHPAKWQAGWLAGGFADWEGGRLPSTKHPSCVSFQASKTLGSVHMSLLIPNSERLHDDGPCWTCTSDNGLDEAPPISPHSICIASPLAYLTTNQLNTPTCTAIHHDQRPPIAAARRNFPLLDILLPRHLRSTSTEIGPSSRSPHSAGCSRNIVLSFTFSFHHSPESSNPAHRPPTPQVSVAIPIHSNMDQKALEKAFALPRDLQESLRYGGRGRESTQPEELVKDMERIQLSGSMGQSWPTPTGCKDGSEDLDLYEPGTYLSVKKAKAKDEKVAVAAHISQHCSPLPQAFDVHGKILATDDWCLNEAAPASDSGRPSSLAKHADARASRFFAFATIGDAVRALAVVSSGLDEAHPLYDKKTSPLELTANNVAKACEAIACAGVEDPFKEVELKEAFVMSACEVGHFTYLFCNGRTTKTIQMPTLLQAKSRGQVWSWVSFEGDDREIESDDTQDVWLTFGLFIRSHVLPAVHNANARGAQMKFVGSWDRGVVCVGCAPRQRFLLSLLAAASGFEHVDMFPPHLAVLCPDSP</sequence>
<accession>M2YGZ0</accession>
<keyword evidence="2" id="KW-1185">Reference proteome</keyword>
<reference evidence="1 2" key="1">
    <citation type="journal article" date="2012" name="PLoS Pathog.">
        <title>Diverse lifestyles and strategies of plant pathogenesis encoded in the genomes of eighteen Dothideomycetes fungi.</title>
        <authorList>
            <person name="Ohm R.A."/>
            <person name="Feau N."/>
            <person name="Henrissat B."/>
            <person name="Schoch C.L."/>
            <person name="Horwitz B.A."/>
            <person name="Barry K.W."/>
            <person name="Condon B.J."/>
            <person name="Copeland A.C."/>
            <person name="Dhillon B."/>
            <person name="Glaser F."/>
            <person name="Hesse C.N."/>
            <person name="Kosti I."/>
            <person name="LaButti K."/>
            <person name="Lindquist E.A."/>
            <person name="Lucas S."/>
            <person name="Salamov A.A."/>
            <person name="Bradshaw R.E."/>
            <person name="Ciuffetti L."/>
            <person name="Hamelin R.C."/>
            <person name="Kema G.H.J."/>
            <person name="Lawrence C."/>
            <person name="Scott J.A."/>
            <person name="Spatafora J.W."/>
            <person name="Turgeon B.G."/>
            <person name="de Wit P.J.G.M."/>
            <person name="Zhong S."/>
            <person name="Goodwin S.B."/>
            <person name="Grigoriev I.V."/>
        </authorList>
    </citation>
    <scope>NUCLEOTIDE SEQUENCE [LARGE SCALE GENOMIC DNA]</scope>
    <source>
        <strain evidence="1 2">CIRAD86</strain>
    </source>
</reference>
<dbReference type="KEGG" id="pfj:MYCFIDRAFT_180234"/>
<dbReference type="AlphaFoldDB" id="M2YGZ0"/>
<dbReference type="Proteomes" id="UP000016932">
    <property type="component" value="Unassembled WGS sequence"/>
</dbReference>
<dbReference type="EMBL" id="KB446569">
    <property type="protein sequence ID" value="EME77090.1"/>
    <property type="molecule type" value="Genomic_DNA"/>
</dbReference>
<dbReference type="VEuPathDB" id="FungiDB:MYCFIDRAFT_180234"/>
<dbReference type="GeneID" id="19334330"/>
<protein>
    <submittedName>
        <fullName evidence="1">Uncharacterized protein</fullName>
    </submittedName>
</protein>
<proteinExistence type="predicted"/>
<name>M2YGZ0_PSEFD</name>
<dbReference type="RefSeq" id="XP_007932304.1">
    <property type="nucleotide sequence ID" value="XM_007934113.1"/>
</dbReference>
<gene>
    <name evidence="1" type="ORF">MYCFIDRAFT_180234</name>
</gene>
<evidence type="ECO:0000313" key="2">
    <source>
        <dbReference type="Proteomes" id="UP000016932"/>
    </source>
</evidence>
<dbReference type="HOGENOM" id="CLU_396953_0_0_1"/>
<organism evidence="1 2">
    <name type="scientific">Pseudocercospora fijiensis (strain CIRAD86)</name>
    <name type="common">Black leaf streak disease fungus</name>
    <name type="synonym">Mycosphaerella fijiensis</name>
    <dbReference type="NCBI Taxonomy" id="383855"/>
    <lineage>
        <taxon>Eukaryota</taxon>
        <taxon>Fungi</taxon>
        <taxon>Dikarya</taxon>
        <taxon>Ascomycota</taxon>
        <taxon>Pezizomycotina</taxon>
        <taxon>Dothideomycetes</taxon>
        <taxon>Dothideomycetidae</taxon>
        <taxon>Mycosphaerellales</taxon>
        <taxon>Mycosphaerellaceae</taxon>
        <taxon>Pseudocercospora</taxon>
    </lineage>
</organism>